<comment type="caution">
    <text evidence="1">The sequence shown here is derived from an EMBL/GenBank/DDBJ whole genome shotgun (WGS) entry which is preliminary data.</text>
</comment>
<dbReference type="Proteomes" id="UP001064048">
    <property type="component" value="Chromosome 15"/>
</dbReference>
<name>A0ACC0KXS0_CHOFU</name>
<sequence>MSLRNKRKHVMNEAQWEDQRLPGRNQYIVKVLRSTGNNLHMVTKPCGEVHHVSMPSKFRRNIWIKRGDYVLVEPILEGKKVKGEIFLLTRYC</sequence>
<keyword evidence="2" id="KW-1185">Reference proteome</keyword>
<gene>
    <name evidence="1" type="ORF">MSG28_009381</name>
</gene>
<proteinExistence type="predicted"/>
<evidence type="ECO:0000313" key="2">
    <source>
        <dbReference type="Proteomes" id="UP001064048"/>
    </source>
</evidence>
<accession>A0ACC0KXS0</accession>
<evidence type="ECO:0000313" key="1">
    <source>
        <dbReference type="EMBL" id="KAI8441129.1"/>
    </source>
</evidence>
<reference evidence="1 2" key="1">
    <citation type="journal article" date="2022" name="Genome Biol. Evol.">
        <title>The Spruce Budworm Genome: Reconstructing the Evolutionary History of Antifreeze Proteins.</title>
        <authorList>
            <person name="Beliveau C."/>
            <person name="Gagne P."/>
            <person name="Picq S."/>
            <person name="Vernygora O."/>
            <person name="Keeling C.I."/>
            <person name="Pinkney K."/>
            <person name="Doucet D."/>
            <person name="Wen F."/>
            <person name="Johnston J.S."/>
            <person name="Maaroufi H."/>
            <person name="Boyle B."/>
            <person name="Laroche J."/>
            <person name="Dewar K."/>
            <person name="Juretic N."/>
            <person name="Blackburn G."/>
            <person name="Nisole A."/>
            <person name="Brunet B."/>
            <person name="Brandao M."/>
            <person name="Lumley L."/>
            <person name="Duan J."/>
            <person name="Quan G."/>
            <person name="Lucarotti C.J."/>
            <person name="Roe A.D."/>
            <person name="Sperling F.A.H."/>
            <person name="Levesque R.C."/>
            <person name="Cusson M."/>
        </authorList>
    </citation>
    <scope>NUCLEOTIDE SEQUENCE [LARGE SCALE GENOMIC DNA]</scope>
    <source>
        <strain evidence="1">Glfc:IPQL:Cfum</strain>
    </source>
</reference>
<organism evidence="1 2">
    <name type="scientific">Choristoneura fumiferana</name>
    <name type="common">Spruce budworm moth</name>
    <name type="synonym">Archips fumiferana</name>
    <dbReference type="NCBI Taxonomy" id="7141"/>
    <lineage>
        <taxon>Eukaryota</taxon>
        <taxon>Metazoa</taxon>
        <taxon>Ecdysozoa</taxon>
        <taxon>Arthropoda</taxon>
        <taxon>Hexapoda</taxon>
        <taxon>Insecta</taxon>
        <taxon>Pterygota</taxon>
        <taxon>Neoptera</taxon>
        <taxon>Endopterygota</taxon>
        <taxon>Lepidoptera</taxon>
        <taxon>Glossata</taxon>
        <taxon>Ditrysia</taxon>
        <taxon>Tortricoidea</taxon>
        <taxon>Tortricidae</taxon>
        <taxon>Tortricinae</taxon>
        <taxon>Choristoneura</taxon>
    </lineage>
</organism>
<protein>
    <submittedName>
        <fullName evidence="1">Uncharacterized protein</fullName>
    </submittedName>
</protein>
<dbReference type="EMBL" id="CM046115">
    <property type="protein sequence ID" value="KAI8441129.1"/>
    <property type="molecule type" value="Genomic_DNA"/>
</dbReference>